<dbReference type="OrthoDB" id="5916980at2"/>
<keyword evidence="1" id="KW-0472">Membrane</keyword>
<dbReference type="AlphaFoldDB" id="A0A557NUW8"/>
<feature type="transmembrane region" description="Helical" evidence="1">
    <location>
        <begin position="62"/>
        <end position="79"/>
    </location>
</feature>
<proteinExistence type="predicted"/>
<sequence length="152" mass="18478">MKNLFLLLIGIFSVPADSYRKVSDFNHLSRKAKTEKLYTKRIPLNKKEERILKFSSNYVIRWKYYLLYYIVGISCFFFWFSFGTNWMYLGMFGMALEFYYFIRMDWNFEDRIQYVRENPVKTITEVHNEHRYMGLKMSLLTLVLTVCIGFLL</sequence>
<gene>
    <name evidence="2" type="ORF">FOF44_17500</name>
</gene>
<reference evidence="2 3" key="1">
    <citation type="submission" date="2019-07" db="EMBL/GenBank/DDBJ databases">
        <title>The draft genome sequence of Vibrio algivorus M1486.</title>
        <authorList>
            <person name="Meng X."/>
        </authorList>
    </citation>
    <scope>NUCLEOTIDE SEQUENCE [LARGE SCALE GENOMIC DNA]</scope>
    <source>
        <strain evidence="2 3">M1486</strain>
    </source>
</reference>
<evidence type="ECO:0000313" key="3">
    <source>
        <dbReference type="Proteomes" id="UP000319828"/>
    </source>
</evidence>
<organism evidence="2 3">
    <name type="scientific">Vibrio algivorus</name>
    <dbReference type="NCBI Taxonomy" id="1667024"/>
    <lineage>
        <taxon>Bacteria</taxon>
        <taxon>Pseudomonadati</taxon>
        <taxon>Pseudomonadota</taxon>
        <taxon>Gammaproteobacteria</taxon>
        <taxon>Vibrionales</taxon>
        <taxon>Vibrionaceae</taxon>
        <taxon>Vibrio</taxon>
    </lineage>
</organism>
<keyword evidence="1" id="KW-0812">Transmembrane</keyword>
<evidence type="ECO:0000313" key="2">
    <source>
        <dbReference type="EMBL" id="TVO32115.1"/>
    </source>
</evidence>
<dbReference type="Proteomes" id="UP000319828">
    <property type="component" value="Unassembled WGS sequence"/>
</dbReference>
<accession>A0A557NUW8</accession>
<evidence type="ECO:0000256" key="1">
    <source>
        <dbReference type="SAM" id="Phobius"/>
    </source>
</evidence>
<comment type="caution">
    <text evidence="2">The sequence shown here is derived from an EMBL/GenBank/DDBJ whole genome shotgun (WGS) entry which is preliminary data.</text>
</comment>
<name>A0A557NUW8_9VIBR</name>
<protein>
    <submittedName>
        <fullName evidence="2">Uncharacterized protein</fullName>
    </submittedName>
</protein>
<dbReference type="RefSeq" id="WP_144389214.1">
    <property type="nucleotide sequence ID" value="NZ_CANNCB010000088.1"/>
</dbReference>
<keyword evidence="1" id="KW-1133">Transmembrane helix</keyword>
<dbReference type="EMBL" id="VMKJ01000064">
    <property type="protein sequence ID" value="TVO32115.1"/>
    <property type="molecule type" value="Genomic_DNA"/>
</dbReference>